<keyword evidence="2" id="KW-1185">Reference proteome</keyword>
<name>A0AAN5CXM2_9BILA</name>
<evidence type="ECO:0000313" key="2">
    <source>
        <dbReference type="Proteomes" id="UP001328107"/>
    </source>
</evidence>
<accession>A0AAN5CXM2</accession>
<evidence type="ECO:0000313" key="1">
    <source>
        <dbReference type="EMBL" id="GMR52703.1"/>
    </source>
</evidence>
<protein>
    <submittedName>
        <fullName evidence="1">Uncharacterized protein</fullName>
    </submittedName>
</protein>
<sequence>MHSLQNRNEWRPGRDWPVLHNFQWCRDSRGCGRVPAKEVFPKTVHESRYEVGMIRVTIDLLRGDEVSCLESGSLVYLLQLHHGRLARGGILHSEY</sequence>
<dbReference type="Proteomes" id="UP001328107">
    <property type="component" value="Unassembled WGS sequence"/>
</dbReference>
<gene>
    <name evidence="1" type="ORF">PMAYCL1PPCAC_22898</name>
</gene>
<reference evidence="2" key="1">
    <citation type="submission" date="2022-10" db="EMBL/GenBank/DDBJ databases">
        <title>Genome assembly of Pristionchus species.</title>
        <authorList>
            <person name="Yoshida K."/>
            <person name="Sommer R.J."/>
        </authorList>
    </citation>
    <scope>NUCLEOTIDE SEQUENCE [LARGE SCALE GENOMIC DNA]</scope>
    <source>
        <strain evidence="2">RS5460</strain>
    </source>
</reference>
<dbReference type="EMBL" id="BTRK01000005">
    <property type="protein sequence ID" value="GMR52703.1"/>
    <property type="molecule type" value="Genomic_DNA"/>
</dbReference>
<feature type="non-terminal residue" evidence="1">
    <location>
        <position position="95"/>
    </location>
</feature>
<organism evidence="1 2">
    <name type="scientific">Pristionchus mayeri</name>
    <dbReference type="NCBI Taxonomy" id="1317129"/>
    <lineage>
        <taxon>Eukaryota</taxon>
        <taxon>Metazoa</taxon>
        <taxon>Ecdysozoa</taxon>
        <taxon>Nematoda</taxon>
        <taxon>Chromadorea</taxon>
        <taxon>Rhabditida</taxon>
        <taxon>Rhabditina</taxon>
        <taxon>Diplogasteromorpha</taxon>
        <taxon>Diplogasteroidea</taxon>
        <taxon>Neodiplogasteridae</taxon>
        <taxon>Pristionchus</taxon>
    </lineage>
</organism>
<proteinExistence type="predicted"/>
<dbReference type="AlphaFoldDB" id="A0AAN5CXM2"/>
<comment type="caution">
    <text evidence="1">The sequence shown here is derived from an EMBL/GenBank/DDBJ whole genome shotgun (WGS) entry which is preliminary data.</text>
</comment>